<evidence type="ECO:0000256" key="4">
    <source>
        <dbReference type="ARBA" id="ARBA00023157"/>
    </source>
</evidence>
<evidence type="ECO:0000256" key="1">
    <source>
        <dbReference type="ARBA" id="ARBA00022670"/>
    </source>
</evidence>
<dbReference type="InterPro" id="IPR001254">
    <property type="entry name" value="Trypsin_dom"/>
</dbReference>
<feature type="domain" description="Peptidase S1" evidence="6">
    <location>
        <begin position="20"/>
        <end position="273"/>
    </location>
</feature>
<dbReference type="Ensembl" id="ENSCPBT00000004390.1">
    <property type="protein sequence ID" value="ENSCPBP00000003592.1"/>
    <property type="gene ID" value="ENSCPBG00000002920.1"/>
</dbReference>
<evidence type="ECO:0000256" key="3">
    <source>
        <dbReference type="ARBA" id="ARBA00022801"/>
    </source>
</evidence>
<keyword evidence="3" id="KW-0378">Hydrolase</keyword>
<dbReference type="FunFam" id="2.40.10.10:FF:000024">
    <property type="entry name" value="Serine protease 53"/>
    <property type="match status" value="1"/>
</dbReference>
<feature type="chain" id="PRO_5034562452" description="Peptidase S1 domain-containing protein" evidence="5">
    <location>
        <begin position="27"/>
        <end position="296"/>
    </location>
</feature>
<reference evidence="7" key="2">
    <citation type="submission" date="2025-09" db="UniProtKB">
        <authorList>
            <consortium name="Ensembl"/>
        </authorList>
    </citation>
    <scope>IDENTIFICATION</scope>
</reference>
<dbReference type="Proteomes" id="UP000694380">
    <property type="component" value="Unplaced"/>
</dbReference>
<evidence type="ECO:0000256" key="2">
    <source>
        <dbReference type="ARBA" id="ARBA00022729"/>
    </source>
</evidence>
<protein>
    <recommendedName>
        <fullName evidence="6">Peptidase S1 domain-containing protein</fullName>
    </recommendedName>
</protein>
<dbReference type="CDD" id="cd00190">
    <property type="entry name" value="Tryp_SPc"/>
    <property type="match status" value="1"/>
</dbReference>
<dbReference type="PRINTS" id="PR00722">
    <property type="entry name" value="CHYMOTRYPSIN"/>
</dbReference>
<dbReference type="InterPro" id="IPR018114">
    <property type="entry name" value="TRYPSIN_HIS"/>
</dbReference>
<dbReference type="GeneTree" id="ENSGT00940000155138"/>
<dbReference type="PROSITE" id="PS00134">
    <property type="entry name" value="TRYPSIN_HIS"/>
    <property type="match status" value="1"/>
</dbReference>
<keyword evidence="2 5" id="KW-0732">Signal</keyword>
<dbReference type="InterPro" id="IPR001314">
    <property type="entry name" value="Peptidase_S1A"/>
</dbReference>
<evidence type="ECO:0000313" key="7">
    <source>
        <dbReference type="Ensembl" id="ENSCPBP00000003592.1"/>
    </source>
</evidence>
<evidence type="ECO:0000259" key="6">
    <source>
        <dbReference type="PROSITE" id="PS50240"/>
    </source>
</evidence>
<dbReference type="SMART" id="SM00020">
    <property type="entry name" value="Tryp_SPc"/>
    <property type="match status" value="1"/>
</dbReference>
<gene>
    <name evidence="7" type="primary">LOC101946663</name>
</gene>
<reference evidence="7" key="1">
    <citation type="submission" date="2025-08" db="UniProtKB">
        <authorList>
            <consortium name="Ensembl"/>
        </authorList>
    </citation>
    <scope>IDENTIFICATION</scope>
</reference>
<dbReference type="SUPFAM" id="SSF50494">
    <property type="entry name" value="Trypsin-like serine proteases"/>
    <property type="match status" value="1"/>
</dbReference>
<organism evidence="7 8">
    <name type="scientific">Chrysemys picta bellii</name>
    <name type="common">Western painted turtle</name>
    <name type="synonym">Emys bellii</name>
    <dbReference type="NCBI Taxonomy" id="8478"/>
    <lineage>
        <taxon>Eukaryota</taxon>
        <taxon>Metazoa</taxon>
        <taxon>Chordata</taxon>
        <taxon>Craniata</taxon>
        <taxon>Vertebrata</taxon>
        <taxon>Euteleostomi</taxon>
        <taxon>Archelosauria</taxon>
        <taxon>Testudinata</taxon>
        <taxon>Testudines</taxon>
        <taxon>Cryptodira</taxon>
        <taxon>Durocryptodira</taxon>
        <taxon>Testudinoidea</taxon>
        <taxon>Emydidae</taxon>
        <taxon>Chrysemys</taxon>
    </lineage>
</organism>
<dbReference type="PANTHER" id="PTHR24253">
    <property type="entry name" value="TRANSMEMBRANE PROTEASE SERINE"/>
    <property type="match status" value="1"/>
</dbReference>
<dbReference type="Gene3D" id="2.40.10.10">
    <property type="entry name" value="Trypsin-like serine proteases"/>
    <property type="match status" value="1"/>
</dbReference>
<dbReference type="GO" id="GO:0004252">
    <property type="term" value="F:serine-type endopeptidase activity"/>
    <property type="evidence" value="ECO:0007669"/>
    <property type="project" value="InterPro"/>
</dbReference>
<keyword evidence="1" id="KW-0645">Protease</keyword>
<dbReference type="Pfam" id="PF00089">
    <property type="entry name" value="Trypsin"/>
    <property type="match status" value="1"/>
</dbReference>
<feature type="signal peptide" evidence="5">
    <location>
        <begin position="1"/>
        <end position="26"/>
    </location>
</feature>
<dbReference type="PROSITE" id="PS50240">
    <property type="entry name" value="TRYPSIN_DOM"/>
    <property type="match status" value="1"/>
</dbReference>
<dbReference type="GO" id="GO:0006508">
    <property type="term" value="P:proteolysis"/>
    <property type="evidence" value="ECO:0007669"/>
    <property type="project" value="UniProtKB-KW"/>
</dbReference>
<name>A0A8C3F5V2_CHRPI</name>
<keyword evidence="4" id="KW-1015">Disulfide bond</keyword>
<evidence type="ECO:0000256" key="5">
    <source>
        <dbReference type="SAM" id="SignalP"/>
    </source>
</evidence>
<sequence>MCTLSHVNMAPLFCAVFSRIIGGQDAQEGRWPWQVSVQKYNDIKDEYRHICGGSLISAQWVVSAAHCFDPSVPYSKYRLVLGAHQLLKPSPNQNLSEVQQIIPHPSYNSVSKVADIALVRLTKPVKSTQFIRPISLPGASRQFPEEKKCWVTGWGNVEPLPRPQTLQELEVPIISTPDCNDRYNTLIPHSSLGLEPIKSGMICAGYTDSHKGFCNGDSGGPLACQQDGTWYLAGVVSWFMTREVNGIVCSHPTFPGVFTRVTAYDSWIQGHVNGVGPSAVASPAALILATLLLTAL</sequence>
<keyword evidence="8" id="KW-1185">Reference proteome</keyword>
<dbReference type="InterPro" id="IPR009003">
    <property type="entry name" value="Peptidase_S1_PA"/>
</dbReference>
<accession>A0A8C3F5V2</accession>
<dbReference type="AlphaFoldDB" id="A0A8C3F5V2"/>
<dbReference type="PANTHER" id="PTHR24253:SF146">
    <property type="entry name" value="TRANSMEMBRANE PROTEASE SERINE 12"/>
    <property type="match status" value="1"/>
</dbReference>
<proteinExistence type="predicted"/>
<evidence type="ECO:0000313" key="8">
    <source>
        <dbReference type="Proteomes" id="UP000694380"/>
    </source>
</evidence>
<dbReference type="InterPro" id="IPR043504">
    <property type="entry name" value="Peptidase_S1_PA_chymotrypsin"/>
</dbReference>